<dbReference type="EC" id="5.2.1.8" evidence="3 6"/>
<dbReference type="PROSITE" id="PS50059">
    <property type="entry name" value="FKBP_PPIASE"/>
    <property type="match status" value="1"/>
</dbReference>
<comment type="catalytic activity">
    <reaction evidence="1 6">
        <text>[protein]-peptidylproline (omega=180) = [protein]-peptidylproline (omega=0)</text>
        <dbReference type="Rhea" id="RHEA:16237"/>
        <dbReference type="Rhea" id="RHEA-COMP:10747"/>
        <dbReference type="Rhea" id="RHEA-COMP:10748"/>
        <dbReference type="ChEBI" id="CHEBI:83833"/>
        <dbReference type="ChEBI" id="CHEBI:83834"/>
        <dbReference type="EC" id="5.2.1.8"/>
    </reaction>
</comment>
<dbReference type="SUPFAM" id="SSF54534">
    <property type="entry name" value="FKBP-like"/>
    <property type="match status" value="1"/>
</dbReference>
<feature type="signal peptide" evidence="7">
    <location>
        <begin position="1"/>
        <end position="21"/>
    </location>
</feature>
<keyword evidence="5 6" id="KW-0413">Isomerase</keyword>
<dbReference type="PANTHER" id="PTHR43811:SF19">
    <property type="entry name" value="39 KDA FK506-BINDING NUCLEAR PROTEIN"/>
    <property type="match status" value="1"/>
</dbReference>
<proteinExistence type="inferred from homology"/>
<protein>
    <recommendedName>
        <fullName evidence="3 6">peptidylprolyl isomerase</fullName>
        <ecNumber evidence="3 6">5.2.1.8</ecNumber>
    </recommendedName>
</protein>
<keyword evidence="7" id="KW-0732">Signal</keyword>
<dbReference type="Pfam" id="PF01346">
    <property type="entry name" value="FKBP_N"/>
    <property type="match status" value="1"/>
</dbReference>
<keyword evidence="4 6" id="KW-0697">Rotamase</keyword>
<organism evidence="9 10">
    <name type="scientific">Dysgonomonas macrotermitis</name>
    <dbReference type="NCBI Taxonomy" id="1346286"/>
    <lineage>
        <taxon>Bacteria</taxon>
        <taxon>Pseudomonadati</taxon>
        <taxon>Bacteroidota</taxon>
        <taxon>Bacteroidia</taxon>
        <taxon>Bacteroidales</taxon>
        <taxon>Dysgonomonadaceae</taxon>
        <taxon>Dysgonomonas</taxon>
    </lineage>
</organism>
<dbReference type="RefSeq" id="WP_070808582.1">
    <property type="nucleotide sequence ID" value="NZ_BBXL01000007.1"/>
</dbReference>
<sequence length="341" mass="37739">MKRITLSVLFLVAVSSFGVYAQKKEKNKKSDKQEVATTVAPLVSKSDTLAYAFGVSLAENGLVQYLQQLGVVSDTNAIYGDYNSRIEATADEDEKIRLKNELTAKMDSITAADNSNLEQLLRGIREKLETKDVNKAYTTGLEVGGQLLNVSGRFSEQAFAGTDEKLNNAVLFEGVKDYLSKNSLRVEDSKHIVDSRMADMTAKVNEEKKKEYAEVIAAGERFMAENAKKEGVVTLEDGLQYKILTEGNGPKPTVSNEVKVHYKGTFIDGTVFDSSIDRGEPITFALTGVIQGWTEVLQLMPVGSKWEVYIPYNLAYGDVDRGTIKPYSNLIFEIELLEIVK</sequence>
<dbReference type="EMBL" id="FQUC01000007">
    <property type="protein sequence ID" value="SHF53499.1"/>
    <property type="molecule type" value="Genomic_DNA"/>
</dbReference>
<accession>A0A1M5CFL6</accession>
<evidence type="ECO:0000259" key="8">
    <source>
        <dbReference type="PROSITE" id="PS50059"/>
    </source>
</evidence>
<dbReference type="Gene3D" id="1.10.287.460">
    <property type="entry name" value="Peptidyl-prolyl cis-trans isomerase, FKBP-type, N-terminal domain"/>
    <property type="match status" value="1"/>
</dbReference>
<feature type="domain" description="PPIase FKBP-type" evidence="8">
    <location>
        <begin position="255"/>
        <end position="340"/>
    </location>
</feature>
<evidence type="ECO:0000256" key="4">
    <source>
        <dbReference type="ARBA" id="ARBA00023110"/>
    </source>
</evidence>
<evidence type="ECO:0000256" key="3">
    <source>
        <dbReference type="ARBA" id="ARBA00013194"/>
    </source>
</evidence>
<reference evidence="10" key="1">
    <citation type="submission" date="2016-11" db="EMBL/GenBank/DDBJ databases">
        <authorList>
            <person name="Varghese N."/>
            <person name="Submissions S."/>
        </authorList>
    </citation>
    <scope>NUCLEOTIDE SEQUENCE [LARGE SCALE GENOMIC DNA]</scope>
    <source>
        <strain evidence="10">DSM 27370</strain>
    </source>
</reference>
<evidence type="ECO:0000256" key="6">
    <source>
        <dbReference type="PROSITE-ProRule" id="PRU00277"/>
    </source>
</evidence>
<evidence type="ECO:0000256" key="5">
    <source>
        <dbReference type="ARBA" id="ARBA00023235"/>
    </source>
</evidence>
<dbReference type="Proteomes" id="UP000184480">
    <property type="component" value="Unassembled WGS sequence"/>
</dbReference>
<dbReference type="PANTHER" id="PTHR43811">
    <property type="entry name" value="FKBP-TYPE PEPTIDYL-PROLYL CIS-TRANS ISOMERASE FKPA"/>
    <property type="match status" value="1"/>
</dbReference>
<dbReference type="GO" id="GO:0006457">
    <property type="term" value="P:protein folding"/>
    <property type="evidence" value="ECO:0007669"/>
    <property type="project" value="InterPro"/>
</dbReference>
<comment type="similarity">
    <text evidence="2">Belongs to the FKBP-type PPIase family.</text>
</comment>
<dbReference type="InterPro" id="IPR036944">
    <property type="entry name" value="PPIase_FKBP_N_sf"/>
</dbReference>
<dbReference type="InterPro" id="IPR001179">
    <property type="entry name" value="PPIase_FKBP_dom"/>
</dbReference>
<evidence type="ECO:0000313" key="9">
    <source>
        <dbReference type="EMBL" id="SHF53499.1"/>
    </source>
</evidence>
<dbReference type="InterPro" id="IPR046357">
    <property type="entry name" value="PPIase_dom_sf"/>
</dbReference>
<dbReference type="InterPro" id="IPR000774">
    <property type="entry name" value="PPIase_FKBP_N"/>
</dbReference>
<dbReference type="OrthoDB" id="9814548at2"/>
<dbReference type="Gene3D" id="3.10.50.40">
    <property type="match status" value="1"/>
</dbReference>
<gene>
    <name evidence="9" type="ORF">SAMN05444362_107153</name>
</gene>
<dbReference type="AlphaFoldDB" id="A0A1M5CFL6"/>
<feature type="chain" id="PRO_5009909283" description="peptidylprolyl isomerase" evidence="7">
    <location>
        <begin position="22"/>
        <end position="341"/>
    </location>
</feature>
<dbReference type="GO" id="GO:0003755">
    <property type="term" value="F:peptidyl-prolyl cis-trans isomerase activity"/>
    <property type="evidence" value="ECO:0007669"/>
    <property type="project" value="UniProtKB-KW"/>
</dbReference>
<name>A0A1M5CFL6_9BACT</name>
<evidence type="ECO:0000256" key="7">
    <source>
        <dbReference type="SAM" id="SignalP"/>
    </source>
</evidence>
<dbReference type="Pfam" id="PF00254">
    <property type="entry name" value="FKBP_C"/>
    <property type="match status" value="1"/>
</dbReference>
<keyword evidence="10" id="KW-1185">Reference proteome</keyword>
<evidence type="ECO:0000313" key="10">
    <source>
        <dbReference type="Proteomes" id="UP000184480"/>
    </source>
</evidence>
<evidence type="ECO:0000256" key="2">
    <source>
        <dbReference type="ARBA" id="ARBA00006577"/>
    </source>
</evidence>
<dbReference type="STRING" id="1346286.SAMN05444362_107153"/>
<evidence type="ECO:0000256" key="1">
    <source>
        <dbReference type="ARBA" id="ARBA00000971"/>
    </source>
</evidence>